<dbReference type="AlphaFoldDB" id="A0A9P9DLF4"/>
<dbReference type="InterPro" id="IPR048519">
    <property type="entry name" value="Gfd2/YDR514C-like_C"/>
</dbReference>
<proteinExistence type="predicted"/>
<sequence>MSLLPPQLYYRYSLEKLLDSLDIPYANLHAAGNDAHFTLRAILMIVVRDAQRQHQDIDDSLFRVLEAVARAPRPLVP</sequence>
<dbReference type="Proteomes" id="UP000738349">
    <property type="component" value="Unassembled WGS sequence"/>
</dbReference>
<dbReference type="Pfam" id="PF21762">
    <property type="entry name" value="DEDDh_C"/>
    <property type="match status" value="1"/>
</dbReference>
<feature type="domain" description="Gfd2/YDR514C-like C-terminal" evidence="1">
    <location>
        <begin position="12"/>
        <end position="44"/>
    </location>
</feature>
<evidence type="ECO:0000259" key="1">
    <source>
        <dbReference type="Pfam" id="PF21762"/>
    </source>
</evidence>
<evidence type="ECO:0000313" key="3">
    <source>
        <dbReference type="Proteomes" id="UP000738349"/>
    </source>
</evidence>
<keyword evidence="3" id="KW-1185">Reference proteome</keyword>
<protein>
    <recommendedName>
        <fullName evidence="1">Gfd2/YDR514C-like C-terminal domain-containing protein</fullName>
    </recommendedName>
</protein>
<accession>A0A9P9DLF4</accession>
<name>A0A9P9DLF4_9HYPO</name>
<dbReference type="OrthoDB" id="5953249at2759"/>
<feature type="non-terminal residue" evidence="2">
    <location>
        <position position="77"/>
    </location>
</feature>
<dbReference type="EMBL" id="JAGMUV010000024">
    <property type="protein sequence ID" value="KAH7121408.1"/>
    <property type="molecule type" value="Genomic_DNA"/>
</dbReference>
<gene>
    <name evidence="2" type="ORF">EDB81DRAFT_813900</name>
</gene>
<comment type="caution">
    <text evidence="2">The sequence shown here is derived from an EMBL/GenBank/DDBJ whole genome shotgun (WGS) entry which is preliminary data.</text>
</comment>
<reference evidence="2" key="1">
    <citation type="journal article" date="2021" name="Nat. Commun.">
        <title>Genetic determinants of endophytism in the Arabidopsis root mycobiome.</title>
        <authorList>
            <person name="Mesny F."/>
            <person name="Miyauchi S."/>
            <person name="Thiergart T."/>
            <person name="Pickel B."/>
            <person name="Atanasova L."/>
            <person name="Karlsson M."/>
            <person name="Huettel B."/>
            <person name="Barry K.W."/>
            <person name="Haridas S."/>
            <person name="Chen C."/>
            <person name="Bauer D."/>
            <person name="Andreopoulos W."/>
            <person name="Pangilinan J."/>
            <person name="LaButti K."/>
            <person name="Riley R."/>
            <person name="Lipzen A."/>
            <person name="Clum A."/>
            <person name="Drula E."/>
            <person name="Henrissat B."/>
            <person name="Kohler A."/>
            <person name="Grigoriev I.V."/>
            <person name="Martin F.M."/>
            <person name="Hacquard S."/>
        </authorList>
    </citation>
    <scope>NUCLEOTIDE SEQUENCE</scope>
    <source>
        <strain evidence="2">MPI-CAGE-AT-0147</strain>
    </source>
</reference>
<evidence type="ECO:0000313" key="2">
    <source>
        <dbReference type="EMBL" id="KAH7121408.1"/>
    </source>
</evidence>
<organism evidence="2 3">
    <name type="scientific">Dactylonectria macrodidyma</name>
    <dbReference type="NCBI Taxonomy" id="307937"/>
    <lineage>
        <taxon>Eukaryota</taxon>
        <taxon>Fungi</taxon>
        <taxon>Dikarya</taxon>
        <taxon>Ascomycota</taxon>
        <taxon>Pezizomycotina</taxon>
        <taxon>Sordariomycetes</taxon>
        <taxon>Hypocreomycetidae</taxon>
        <taxon>Hypocreales</taxon>
        <taxon>Nectriaceae</taxon>
        <taxon>Dactylonectria</taxon>
    </lineage>
</organism>